<dbReference type="PANTHER" id="PTHR43792">
    <property type="entry name" value="GNAT FAMILY, PUTATIVE (AFU_ORTHOLOGUE AFUA_3G00765)-RELATED-RELATED"/>
    <property type="match status" value="1"/>
</dbReference>
<dbReference type="Pfam" id="PF13302">
    <property type="entry name" value="Acetyltransf_3"/>
    <property type="match status" value="1"/>
</dbReference>
<dbReference type="RefSeq" id="WP_066863209.1">
    <property type="nucleotide sequence ID" value="NZ_CABKVV010000013.1"/>
</dbReference>
<dbReference type="Proteomes" id="UP001524473">
    <property type="component" value="Unassembled WGS sequence"/>
</dbReference>
<sequence length="169" mass="19316">MLKTERLRIRRFHESDLEDFELLIRDKMSSKYAPYDIPWPVDNFGDILVCLINDDAWHAVELIEKSKVIGFVVASRTEDETIRDLGFTIHSAYQNKGYAYEASCAFMDYFIKECGIKKFTSGTADCNKPSVALLNKLGFTKVQSLETSFANDSQGNPITFLASIYERMN</sequence>
<gene>
    <name evidence="2" type="ORF">NE695_09900</name>
</gene>
<dbReference type="Gene3D" id="3.40.630.30">
    <property type="match status" value="1"/>
</dbReference>
<dbReference type="InterPro" id="IPR000182">
    <property type="entry name" value="GNAT_dom"/>
</dbReference>
<feature type="domain" description="N-acetyltransferase" evidence="1">
    <location>
        <begin position="7"/>
        <end position="169"/>
    </location>
</feature>
<protein>
    <submittedName>
        <fullName evidence="2">GNAT family N-acetyltransferase</fullName>
    </submittedName>
</protein>
<dbReference type="InterPro" id="IPR051531">
    <property type="entry name" value="N-acetyltransferase"/>
</dbReference>
<proteinExistence type="predicted"/>
<dbReference type="GeneID" id="90532174"/>
<dbReference type="SUPFAM" id="SSF55729">
    <property type="entry name" value="Acyl-CoA N-acyltransferases (Nat)"/>
    <property type="match status" value="1"/>
</dbReference>
<accession>A0ABT1S071</accession>
<keyword evidence="3" id="KW-1185">Reference proteome</keyword>
<evidence type="ECO:0000313" key="2">
    <source>
        <dbReference type="EMBL" id="MCQ4840223.1"/>
    </source>
</evidence>
<dbReference type="PANTHER" id="PTHR43792:SF1">
    <property type="entry name" value="N-ACETYLTRANSFERASE DOMAIN-CONTAINING PROTEIN"/>
    <property type="match status" value="1"/>
</dbReference>
<reference evidence="2 3" key="1">
    <citation type="submission" date="2022-06" db="EMBL/GenBank/DDBJ databases">
        <title>Isolation of gut microbiota from human fecal samples.</title>
        <authorList>
            <person name="Pamer E.G."/>
            <person name="Barat B."/>
            <person name="Waligurski E."/>
            <person name="Medina S."/>
            <person name="Paddock L."/>
            <person name="Mostad J."/>
        </authorList>
    </citation>
    <scope>NUCLEOTIDE SEQUENCE [LARGE SCALE GENOMIC DNA]</scope>
    <source>
        <strain evidence="2 3">DFI.9.73</strain>
    </source>
</reference>
<dbReference type="PROSITE" id="PS51186">
    <property type="entry name" value="GNAT"/>
    <property type="match status" value="1"/>
</dbReference>
<name>A0ABT1S071_9FIRM</name>
<organism evidence="2 3">
    <name type="scientific">Neglectibacter timonensis</name>
    <dbReference type="NCBI Taxonomy" id="1776382"/>
    <lineage>
        <taxon>Bacteria</taxon>
        <taxon>Bacillati</taxon>
        <taxon>Bacillota</taxon>
        <taxon>Clostridia</taxon>
        <taxon>Eubacteriales</taxon>
        <taxon>Oscillospiraceae</taxon>
        <taxon>Neglectibacter</taxon>
    </lineage>
</organism>
<dbReference type="EMBL" id="JANFZH010000021">
    <property type="protein sequence ID" value="MCQ4840223.1"/>
    <property type="molecule type" value="Genomic_DNA"/>
</dbReference>
<evidence type="ECO:0000313" key="3">
    <source>
        <dbReference type="Proteomes" id="UP001524473"/>
    </source>
</evidence>
<evidence type="ECO:0000259" key="1">
    <source>
        <dbReference type="PROSITE" id="PS51186"/>
    </source>
</evidence>
<comment type="caution">
    <text evidence="2">The sequence shown here is derived from an EMBL/GenBank/DDBJ whole genome shotgun (WGS) entry which is preliminary data.</text>
</comment>
<dbReference type="InterPro" id="IPR016181">
    <property type="entry name" value="Acyl_CoA_acyltransferase"/>
</dbReference>